<dbReference type="InterPro" id="IPR043472">
    <property type="entry name" value="Macro_dom-like"/>
</dbReference>
<proteinExistence type="predicted"/>
<organism evidence="2 3">
    <name type="scientific">Sclerotinia borealis (strain F-4128)</name>
    <dbReference type="NCBI Taxonomy" id="1432307"/>
    <lineage>
        <taxon>Eukaryota</taxon>
        <taxon>Fungi</taxon>
        <taxon>Dikarya</taxon>
        <taxon>Ascomycota</taxon>
        <taxon>Pezizomycotina</taxon>
        <taxon>Leotiomycetes</taxon>
        <taxon>Helotiales</taxon>
        <taxon>Sclerotiniaceae</taxon>
        <taxon>Sclerotinia</taxon>
    </lineage>
</organism>
<dbReference type="InterPro" id="IPR002589">
    <property type="entry name" value="Macro_dom"/>
</dbReference>
<dbReference type="STRING" id="1432307.W9CA16"/>
<feature type="domain" description="Macro" evidence="1">
    <location>
        <begin position="39"/>
        <end position="81"/>
    </location>
</feature>
<dbReference type="Proteomes" id="UP000019487">
    <property type="component" value="Unassembled WGS sequence"/>
</dbReference>
<comment type="caution">
    <text evidence="2">The sequence shown here is derived from an EMBL/GenBank/DDBJ whole genome shotgun (WGS) entry which is preliminary data.</text>
</comment>
<dbReference type="Pfam" id="PF01661">
    <property type="entry name" value="Macro"/>
    <property type="match status" value="1"/>
</dbReference>
<dbReference type="Gene3D" id="3.40.220.10">
    <property type="entry name" value="Leucine Aminopeptidase, subunit E, domain 1"/>
    <property type="match status" value="1"/>
</dbReference>
<keyword evidence="3" id="KW-1185">Reference proteome</keyword>
<dbReference type="OrthoDB" id="6077599at2759"/>
<name>W9CA16_SCLBF</name>
<dbReference type="AlphaFoldDB" id="W9CA16"/>
<evidence type="ECO:0000313" key="3">
    <source>
        <dbReference type="Proteomes" id="UP000019487"/>
    </source>
</evidence>
<evidence type="ECO:0000313" key="2">
    <source>
        <dbReference type="EMBL" id="ESZ91380.1"/>
    </source>
</evidence>
<reference evidence="2 3" key="1">
    <citation type="journal article" date="2014" name="Genome Announc.">
        <title>Draft genome sequence of Sclerotinia borealis, a psychrophilic plant pathogenic fungus.</title>
        <authorList>
            <person name="Mardanov A.V."/>
            <person name="Beletsky A.V."/>
            <person name="Kadnikov V.V."/>
            <person name="Ignatov A.N."/>
            <person name="Ravin N.V."/>
        </authorList>
    </citation>
    <scope>NUCLEOTIDE SEQUENCE [LARGE SCALE GENOMIC DNA]</scope>
    <source>
        <strain evidence="3">F-4157</strain>
    </source>
</reference>
<dbReference type="EMBL" id="AYSA01000508">
    <property type="protein sequence ID" value="ESZ91380.1"/>
    <property type="molecule type" value="Genomic_DNA"/>
</dbReference>
<protein>
    <recommendedName>
        <fullName evidence="1">Macro domain-containing protein</fullName>
    </recommendedName>
</protein>
<sequence>MQLVAVASSSTFANSIKRSISSEKRCHIYNGHREVDTSINTANKTSSRGGDVDGAIYRAAGPSLLRECRTTNGYMTGSAKIKWQILSEMSMMSASVLTYTCSAEIGSLLNPGWKRATQDDKVRRSSFDWSVLYVYCKWYTGNGIPILHEWYEWHEWVYRRPQLLSSTSANNLFTAKRLASTSARGSAATKITIETSMQTTTPQLTPRTCPLTTACLSQFLGTMTAGSQTNGTTEAYPEWKEGVFLNDTGEIVPDREVRVF</sequence>
<dbReference type="HOGENOM" id="CLU_1070222_0_0_1"/>
<dbReference type="SUPFAM" id="SSF52949">
    <property type="entry name" value="Macro domain-like"/>
    <property type="match status" value="1"/>
</dbReference>
<accession>W9CA16</accession>
<evidence type="ECO:0000259" key="1">
    <source>
        <dbReference type="Pfam" id="PF01661"/>
    </source>
</evidence>
<gene>
    <name evidence="2" type="ORF">SBOR_8232</name>
</gene>